<dbReference type="NCBIfam" id="TIGR01037">
    <property type="entry name" value="pyrD_sub1_fam"/>
    <property type="match status" value="1"/>
</dbReference>
<feature type="binding site" evidence="9">
    <location>
        <begin position="196"/>
        <end position="197"/>
    </location>
    <ligand>
        <name>substrate</name>
    </ligand>
</feature>
<evidence type="ECO:0000256" key="1">
    <source>
        <dbReference type="ARBA" id="ARBA00004496"/>
    </source>
</evidence>
<feature type="binding site" evidence="9">
    <location>
        <begin position="247"/>
        <end position="248"/>
    </location>
    <ligand>
        <name>FMN</name>
        <dbReference type="ChEBI" id="CHEBI:58210"/>
    </ligand>
</feature>
<feature type="binding site" evidence="9">
    <location>
        <position position="49"/>
    </location>
    <ligand>
        <name>substrate</name>
    </ligand>
</feature>
<gene>
    <name evidence="9" type="primary">pyrD</name>
    <name evidence="11" type="ORF">B9J77_05085</name>
</gene>
<feature type="binding site" evidence="9">
    <location>
        <begin position="73"/>
        <end position="77"/>
    </location>
    <ligand>
        <name>substrate</name>
    </ligand>
</feature>
<evidence type="ECO:0000256" key="7">
    <source>
        <dbReference type="ARBA" id="ARBA00022975"/>
    </source>
</evidence>
<proteinExistence type="inferred from homology"/>
<dbReference type="EC" id="1.3.-.-" evidence="9"/>
<feature type="binding site" evidence="9">
    <location>
        <position position="131"/>
    </location>
    <ligand>
        <name>substrate</name>
    </ligand>
</feature>
<feature type="domain" description="Dihydroorotate dehydrogenase catalytic" evidence="10">
    <location>
        <begin position="14"/>
        <end position="290"/>
    </location>
</feature>
<dbReference type="Proteomes" id="UP000266287">
    <property type="component" value="Unassembled WGS sequence"/>
</dbReference>
<comment type="pathway">
    <text evidence="2 9">Pyrimidine metabolism; UMP biosynthesis via de novo pathway.</text>
</comment>
<evidence type="ECO:0000256" key="9">
    <source>
        <dbReference type="HAMAP-Rule" id="MF_00224"/>
    </source>
</evidence>
<dbReference type="UniPathway" id="UPA00070"/>
<dbReference type="EMBL" id="NDHY01000018">
    <property type="protein sequence ID" value="RIH99609.1"/>
    <property type="molecule type" value="Genomic_DNA"/>
</dbReference>
<name>A0A399FVZ6_UNCN2</name>
<accession>A0A399FVZ6</accession>
<dbReference type="Pfam" id="PF01180">
    <property type="entry name" value="DHO_dh"/>
    <property type="match status" value="1"/>
</dbReference>
<evidence type="ECO:0000313" key="12">
    <source>
        <dbReference type="Proteomes" id="UP000266287"/>
    </source>
</evidence>
<comment type="similarity">
    <text evidence="3 9">Belongs to the dihydroorotate dehydrogenase family. Type 1 subfamily.</text>
</comment>
<dbReference type="GO" id="GO:0004152">
    <property type="term" value="F:dihydroorotate dehydrogenase activity"/>
    <property type="evidence" value="ECO:0007669"/>
    <property type="project" value="UniProtKB-UniRule"/>
</dbReference>
<feature type="binding site" evidence="9">
    <location>
        <position position="195"/>
    </location>
    <ligand>
        <name>FMN</name>
        <dbReference type="ChEBI" id="CHEBI:58210"/>
    </ligand>
</feature>
<dbReference type="SUPFAM" id="SSF51395">
    <property type="entry name" value="FMN-linked oxidoreductases"/>
    <property type="match status" value="1"/>
</dbReference>
<feature type="binding site" evidence="9">
    <location>
        <begin position="269"/>
        <end position="270"/>
    </location>
    <ligand>
        <name>FMN</name>
        <dbReference type="ChEBI" id="CHEBI:58210"/>
    </ligand>
</feature>
<feature type="binding site" evidence="9">
    <location>
        <position position="131"/>
    </location>
    <ligand>
        <name>FMN</name>
        <dbReference type="ChEBI" id="CHEBI:58210"/>
    </ligand>
</feature>
<dbReference type="InterPro" id="IPR050074">
    <property type="entry name" value="DHO_dehydrogenase"/>
</dbReference>
<keyword evidence="7 9" id="KW-0665">Pyrimidine biosynthesis</keyword>
<evidence type="ECO:0000256" key="4">
    <source>
        <dbReference type="ARBA" id="ARBA00022490"/>
    </source>
</evidence>
<dbReference type="InterPro" id="IPR024920">
    <property type="entry name" value="Dihydroorotate_DH_1"/>
</dbReference>
<dbReference type="HAMAP" id="MF_00224">
    <property type="entry name" value="DHO_dh_type1"/>
    <property type="match status" value="1"/>
</dbReference>
<keyword evidence="5 9" id="KW-0285">Flavoprotein</keyword>
<dbReference type="InterPro" id="IPR005720">
    <property type="entry name" value="Dihydroorotate_DH_cat"/>
</dbReference>
<comment type="cofactor">
    <cofactor evidence="9">
        <name>FMN</name>
        <dbReference type="ChEBI" id="CHEBI:58210"/>
    </cofactor>
    <text evidence="9">Binds 1 FMN per subunit.</text>
</comment>
<dbReference type="FunFam" id="3.20.20.70:FF:000027">
    <property type="entry name" value="Dihydropyrimidine dehydrogenase [NADP(+)]"/>
    <property type="match status" value="1"/>
</dbReference>
<feature type="binding site" evidence="9">
    <location>
        <position position="221"/>
    </location>
    <ligand>
        <name>FMN</name>
        <dbReference type="ChEBI" id="CHEBI:58210"/>
    </ligand>
</feature>
<dbReference type="NCBIfam" id="NF005574">
    <property type="entry name" value="PRK07259.1"/>
    <property type="match status" value="1"/>
</dbReference>
<comment type="subcellular location">
    <subcellularLocation>
        <location evidence="1 9">Cytoplasm</location>
    </subcellularLocation>
</comment>
<feature type="binding site" evidence="9">
    <location>
        <begin position="49"/>
        <end position="50"/>
    </location>
    <ligand>
        <name>FMN</name>
        <dbReference type="ChEBI" id="CHEBI:58210"/>
    </ligand>
</feature>
<dbReference type="PROSITE" id="PS00912">
    <property type="entry name" value="DHODEHASE_2"/>
    <property type="match status" value="1"/>
</dbReference>
<dbReference type="GO" id="GO:0044205">
    <property type="term" value="P:'de novo' UMP biosynthetic process"/>
    <property type="evidence" value="ECO:0007669"/>
    <property type="project" value="UniProtKB-UniRule"/>
</dbReference>
<comment type="function">
    <text evidence="9">Catalyzes the conversion of dihydroorotate to orotate.</text>
</comment>
<sequence>MNLSVQLAPKNKQGLLLTNPVMTASGTFGYGTEYSRLFDIQKLGAIVCKGTTLNHKDGNPQPRIVETASGLLNSIGLQNIGVNALIKEKAPLWASWQVPVIVNIAGETIDEYARIANELDGVAGIRAIEVNISCPNIKAGGAEFGANPKSAAEVTAAVKTATSLPVLVKLTINTSDIAEIAMAVAEAGADAISLINTLRGMAIDIIMRRPLLGNIIGGLSGPAIKPVALHMVYKVAGAVDVPVIGCGGITTASDAIEFIMAGASAVQVGTAIFTNPRAPLDILEGIEQFMKKEGIEDIAELVGAARY</sequence>
<keyword evidence="4 9" id="KW-0963">Cytoplasm</keyword>
<dbReference type="PANTHER" id="PTHR48109">
    <property type="entry name" value="DIHYDROOROTATE DEHYDROGENASE (QUINONE), MITOCHONDRIAL-RELATED"/>
    <property type="match status" value="1"/>
</dbReference>
<keyword evidence="8 9" id="KW-0560">Oxidoreductase</keyword>
<evidence type="ECO:0000259" key="10">
    <source>
        <dbReference type="Pfam" id="PF01180"/>
    </source>
</evidence>
<dbReference type="InterPro" id="IPR049622">
    <property type="entry name" value="Dihydroorotate_DH_I"/>
</dbReference>
<reference evidence="11 12" key="1">
    <citation type="submission" date="2018-08" db="EMBL/GenBank/DDBJ databases">
        <title>Draft genome of candidate division NPL-UPA2 bacterium Unc8 that adapted to ultra-basic serpentinizing groundwater.</title>
        <authorList>
            <person name="Ishii S."/>
            <person name="Suzuki S."/>
            <person name="Nealson K.H."/>
        </authorList>
    </citation>
    <scope>NUCLEOTIDE SEQUENCE [LARGE SCALE GENOMIC DNA]</scope>
    <source>
        <strain evidence="11">Unc8</strain>
    </source>
</reference>
<dbReference type="PANTHER" id="PTHR48109:SF1">
    <property type="entry name" value="DIHYDROOROTATE DEHYDROGENASE (FUMARATE)"/>
    <property type="match status" value="1"/>
</dbReference>
<dbReference type="InterPro" id="IPR012135">
    <property type="entry name" value="Dihydroorotate_DH_1_2"/>
</dbReference>
<evidence type="ECO:0000313" key="11">
    <source>
        <dbReference type="EMBL" id="RIH99609.1"/>
    </source>
</evidence>
<feature type="binding site" evidence="9">
    <location>
        <position position="25"/>
    </location>
    <ligand>
        <name>FMN</name>
        <dbReference type="ChEBI" id="CHEBI:58210"/>
    </ligand>
</feature>
<dbReference type="Gene3D" id="3.20.20.70">
    <property type="entry name" value="Aldolase class I"/>
    <property type="match status" value="1"/>
</dbReference>
<dbReference type="GO" id="GO:0006207">
    <property type="term" value="P:'de novo' pyrimidine nucleobase biosynthetic process"/>
    <property type="evidence" value="ECO:0007669"/>
    <property type="project" value="InterPro"/>
</dbReference>
<protein>
    <recommendedName>
        <fullName evidence="9">Dihydroorotate dehydrogenase</fullName>
        <shortName evidence="9">DHOD</shortName>
        <shortName evidence="9">DHODase</shortName>
        <shortName evidence="9">DHOdehase</shortName>
        <ecNumber evidence="9">1.3.-.-</ecNumber>
    </recommendedName>
</protein>
<dbReference type="AlphaFoldDB" id="A0A399FVZ6"/>
<evidence type="ECO:0000256" key="2">
    <source>
        <dbReference type="ARBA" id="ARBA00004725"/>
    </source>
</evidence>
<feature type="binding site" evidence="9">
    <location>
        <position position="169"/>
    </location>
    <ligand>
        <name>FMN</name>
        <dbReference type="ChEBI" id="CHEBI:58210"/>
    </ligand>
</feature>
<dbReference type="InterPro" id="IPR033888">
    <property type="entry name" value="DHOD_1B"/>
</dbReference>
<dbReference type="InterPro" id="IPR013785">
    <property type="entry name" value="Aldolase_TIM"/>
</dbReference>
<comment type="caution">
    <text evidence="11">The sequence shown here is derived from an EMBL/GenBank/DDBJ whole genome shotgun (WGS) entry which is preliminary data.</text>
</comment>
<dbReference type="CDD" id="cd04740">
    <property type="entry name" value="DHOD_1B_like"/>
    <property type="match status" value="1"/>
</dbReference>
<evidence type="ECO:0000256" key="5">
    <source>
        <dbReference type="ARBA" id="ARBA00022630"/>
    </source>
</evidence>
<dbReference type="InterPro" id="IPR001295">
    <property type="entry name" value="Dihydroorotate_DH_CS"/>
</dbReference>
<dbReference type="PROSITE" id="PS00911">
    <property type="entry name" value="DHODEHASE_1"/>
    <property type="match status" value="1"/>
</dbReference>
<keyword evidence="6 9" id="KW-0288">FMN</keyword>
<organism evidence="11 12">
    <name type="scientific">candidate division NPL-UPA2 bacterium Unc8</name>
    <dbReference type="NCBI Taxonomy" id="1980939"/>
    <lineage>
        <taxon>Bacteria</taxon>
    </lineage>
</organism>
<dbReference type="GO" id="GO:0005737">
    <property type="term" value="C:cytoplasm"/>
    <property type="evidence" value="ECO:0007669"/>
    <property type="project" value="UniProtKB-SubCell"/>
</dbReference>
<evidence type="ECO:0000256" key="6">
    <source>
        <dbReference type="ARBA" id="ARBA00022643"/>
    </source>
</evidence>
<evidence type="ECO:0000256" key="8">
    <source>
        <dbReference type="ARBA" id="ARBA00023002"/>
    </source>
</evidence>
<evidence type="ECO:0000256" key="3">
    <source>
        <dbReference type="ARBA" id="ARBA00008008"/>
    </source>
</evidence>
<comment type="catalytic activity">
    <reaction evidence="9">
        <text>(S)-dihydroorotate + A = orotate + AH2</text>
        <dbReference type="Rhea" id="RHEA:18073"/>
        <dbReference type="ChEBI" id="CHEBI:13193"/>
        <dbReference type="ChEBI" id="CHEBI:17499"/>
        <dbReference type="ChEBI" id="CHEBI:30839"/>
        <dbReference type="ChEBI" id="CHEBI:30864"/>
    </reaction>
</comment>
<dbReference type="PIRSF" id="PIRSF000164">
    <property type="entry name" value="DHO_oxidase"/>
    <property type="match status" value="1"/>
</dbReference>
<feature type="binding site" evidence="9">
    <location>
        <position position="103"/>
    </location>
    <ligand>
        <name>FMN</name>
        <dbReference type="ChEBI" id="CHEBI:58210"/>
    </ligand>
</feature>
<feature type="active site" description="Nucleophile" evidence="9">
    <location>
        <position position="134"/>
    </location>
</feature>